<dbReference type="InterPro" id="IPR016152">
    <property type="entry name" value="PTrfase/Anion_transptr"/>
</dbReference>
<dbReference type="Gene3D" id="1.10.287.570">
    <property type="entry name" value="Helical hairpin bin"/>
    <property type="match status" value="1"/>
</dbReference>
<dbReference type="PANTHER" id="PTHR11453">
    <property type="entry name" value="ANION EXCHANGE PROTEIN"/>
    <property type="match status" value="1"/>
</dbReference>
<keyword evidence="5 9" id="KW-0812">Transmembrane</keyword>
<dbReference type="GO" id="GO:0015701">
    <property type="term" value="P:bicarbonate transport"/>
    <property type="evidence" value="ECO:0007669"/>
    <property type="project" value="TreeGrafter"/>
</dbReference>
<keyword evidence="7" id="KW-0406">Ion transport</keyword>
<reference evidence="12 13" key="1">
    <citation type="submission" date="2019-07" db="EMBL/GenBank/DDBJ databases">
        <title>Annotation for the trematode Paragonimus westermani.</title>
        <authorList>
            <person name="Choi Y.-J."/>
        </authorList>
    </citation>
    <scope>NUCLEOTIDE SEQUENCE [LARGE SCALE GENOMIC DNA]</scope>
    <source>
        <strain evidence="12">180907_Pwestermani</strain>
    </source>
</reference>
<evidence type="ECO:0000256" key="7">
    <source>
        <dbReference type="ARBA" id="ARBA00023065"/>
    </source>
</evidence>
<keyword evidence="13" id="KW-1185">Reference proteome</keyword>
<comment type="similarity">
    <text evidence="2">Belongs to the anion exchanger (TC 2.A.31) family.</text>
</comment>
<dbReference type="Pfam" id="PF00955">
    <property type="entry name" value="HCO3_cotransp"/>
    <property type="match status" value="2"/>
</dbReference>
<evidence type="ECO:0008006" key="14">
    <source>
        <dbReference type="Google" id="ProtNLM"/>
    </source>
</evidence>
<feature type="transmembrane region" description="Helical" evidence="9">
    <location>
        <begin position="909"/>
        <end position="937"/>
    </location>
</feature>
<feature type="transmembrane region" description="Helical" evidence="9">
    <location>
        <begin position="653"/>
        <end position="673"/>
    </location>
</feature>
<dbReference type="PANTHER" id="PTHR11453:SF47">
    <property type="entry name" value="ANION EXCHANGE PROTEIN"/>
    <property type="match status" value="1"/>
</dbReference>
<dbReference type="Pfam" id="PF07565">
    <property type="entry name" value="Band_3_cyto"/>
    <property type="match status" value="1"/>
</dbReference>
<evidence type="ECO:0000259" key="11">
    <source>
        <dbReference type="Pfam" id="PF07565"/>
    </source>
</evidence>
<feature type="transmembrane region" description="Helical" evidence="9">
    <location>
        <begin position="527"/>
        <end position="559"/>
    </location>
</feature>
<evidence type="ECO:0000256" key="6">
    <source>
        <dbReference type="ARBA" id="ARBA00022989"/>
    </source>
</evidence>
<comment type="caution">
    <text evidence="12">The sequence shown here is derived from an EMBL/GenBank/DDBJ whole genome shotgun (WGS) entry which is preliminary data.</text>
</comment>
<protein>
    <recommendedName>
        <fullName evidence="14">Anion exchange protein</fullName>
    </recommendedName>
</protein>
<dbReference type="GO" id="GO:0008509">
    <property type="term" value="F:monoatomic anion transmembrane transporter activity"/>
    <property type="evidence" value="ECO:0007669"/>
    <property type="project" value="InterPro"/>
</dbReference>
<feature type="transmembrane region" description="Helical" evidence="9">
    <location>
        <begin position="611"/>
        <end position="633"/>
    </location>
</feature>
<dbReference type="InterPro" id="IPR011531">
    <property type="entry name" value="HCO3_transpt-like_TM_dom"/>
</dbReference>
<feature type="domain" description="Band 3 cytoplasmic" evidence="11">
    <location>
        <begin position="66"/>
        <end position="358"/>
    </location>
</feature>
<evidence type="ECO:0000256" key="2">
    <source>
        <dbReference type="ARBA" id="ARBA00010993"/>
    </source>
</evidence>
<dbReference type="InterPro" id="IPR003020">
    <property type="entry name" value="HCO3_transpt_euk"/>
</dbReference>
<keyword evidence="3" id="KW-0813">Transport</keyword>
<feature type="transmembrane region" description="Helical" evidence="9">
    <location>
        <begin position="747"/>
        <end position="769"/>
    </location>
</feature>
<name>A0A8T0DX26_9TREM</name>
<feature type="transmembrane region" description="Helical" evidence="9">
    <location>
        <begin position="846"/>
        <end position="865"/>
    </location>
</feature>
<evidence type="ECO:0000256" key="3">
    <source>
        <dbReference type="ARBA" id="ARBA00022448"/>
    </source>
</evidence>
<dbReference type="GO" id="GO:0005452">
    <property type="term" value="F:solute:inorganic anion antiporter activity"/>
    <property type="evidence" value="ECO:0007669"/>
    <property type="project" value="InterPro"/>
</dbReference>
<feature type="domain" description="Bicarbonate transporter-like transmembrane" evidence="10">
    <location>
        <begin position="658"/>
        <end position="980"/>
    </location>
</feature>
<feature type="transmembrane region" description="Helical" evidence="9">
    <location>
        <begin position="694"/>
        <end position="712"/>
    </location>
</feature>
<comment type="subcellular location">
    <subcellularLocation>
        <location evidence="1">Cell membrane</location>
        <topology evidence="1">Multi-pass membrane protein</topology>
    </subcellularLocation>
</comment>
<feature type="transmembrane region" description="Helical" evidence="9">
    <location>
        <begin position="943"/>
        <end position="961"/>
    </location>
</feature>
<dbReference type="GO" id="GO:0051453">
    <property type="term" value="P:regulation of intracellular pH"/>
    <property type="evidence" value="ECO:0007669"/>
    <property type="project" value="TreeGrafter"/>
</dbReference>
<accession>A0A8T0DX26</accession>
<feature type="domain" description="Bicarbonate transporter-like transmembrane" evidence="10">
    <location>
        <begin position="463"/>
        <end position="649"/>
    </location>
</feature>
<evidence type="ECO:0000256" key="5">
    <source>
        <dbReference type="ARBA" id="ARBA00022692"/>
    </source>
</evidence>
<evidence type="ECO:0000259" key="10">
    <source>
        <dbReference type="Pfam" id="PF00955"/>
    </source>
</evidence>
<evidence type="ECO:0000256" key="1">
    <source>
        <dbReference type="ARBA" id="ARBA00004651"/>
    </source>
</evidence>
<feature type="transmembrane region" description="Helical" evidence="9">
    <location>
        <begin position="579"/>
        <end position="599"/>
    </location>
</feature>
<feature type="transmembrane region" description="Helical" evidence="9">
    <location>
        <begin position="781"/>
        <end position="800"/>
    </location>
</feature>
<feature type="transmembrane region" description="Helical" evidence="9">
    <location>
        <begin position="493"/>
        <end position="515"/>
    </location>
</feature>
<dbReference type="SUPFAM" id="SSF55804">
    <property type="entry name" value="Phoshotransferase/anion transport protein"/>
    <property type="match status" value="1"/>
</dbReference>
<gene>
    <name evidence="12" type="ORF">P879_00101</name>
</gene>
<evidence type="ECO:0000256" key="9">
    <source>
        <dbReference type="SAM" id="Phobius"/>
    </source>
</evidence>
<dbReference type="AlphaFoldDB" id="A0A8T0DX26"/>
<keyword evidence="4" id="KW-1003">Cell membrane</keyword>
<dbReference type="EMBL" id="JTDF01000348">
    <property type="protein sequence ID" value="KAF8571744.1"/>
    <property type="molecule type" value="Genomic_DNA"/>
</dbReference>
<evidence type="ECO:0000256" key="8">
    <source>
        <dbReference type="ARBA" id="ARBA00023136"/>
    </source>
</evidence>
<dbReference type="GO" id="GO:0005886">
    <property type="term" value="C:plasma membrane"/>
    <property type="evidence" value="ECO:0007669"/>
    <property type="project" value="UniProtKB-SubCell"/>
</dbReference>
<evidence type="ECO:0000313" key="13">
    <source>
        <dbReference type="Proteomes" id="UP000699462"/>
    </source>
</evidence>
<evidence type="ECO:0000256" key="4">
    <source>
        <dbReference type="ARBA" id="ARBA00022475"/>
    </source>
</evidence>
<evidence type="ECO:0000313" key="12">
    <source>
        <dbReference type="EMBL" id="KAF8571744.1"/>
    </source>
</evidence>
<dbReference type="InterPro" id="IPR013769">
    <property type="entry name" value="Band3_cytoplasmic_dom"/>
</dbReference>
<keyword evidence="8 9" id="KW-0472">Membrane</keyword>
<proteinExistence type="inferred from homology"/>
<sequence length="1055" mass="116926">MTRGSVADSDLDSAIQPPFINPFVTGPATAAAMFIEVQELVSRVRGGLEFDENVFASPVSAHFRVLWLQTARWVNFEQNYDEIEQRFTEAHISPMKFTRVTQLCEQMKKHGAVLVVKATTLGHALDEVARHALSYGCVTSGSECDVLRSVLLAERWHPERRLKHRLLVLATTNEGMTLSSLSISCFHTATGSEAVNLAFDPDEDDQETVTNKRKDTAQKLPQLPRRSTFHAILDLQTKPAHPYHRYNQALTDCLDPGAEACTVLCGTIEFLHKPLIVLVCIPNGIEQSCASEVNVPIRFIFVYLGPRSNEFKYTKLGRIFAIMMSNSTIFRAGIYEAQTVDDVLRSIDVFMTDALVIPLARYTNPQALAAMVRQIEAYKREGTGIKDLERRSLGLSLRPSQAEFGVLEPLGSRKMSALDLALQDGALDQAEFARRAAAYRAQEADKQHLPYRRRFVKDFCPPFSDLVRGIRPWCQRMSSDYRDAVTKENVGTVLSSVLFLYFVNLAPAITFGALMNLQIHSSFTISLAILSTGAFLTVFTLLAGQPLGFVGITGPVFILESALASVARNASVSLPILRLWVAIYCCAFGIMFITFNVSVLGNHVRRSVEEVFNSFIAFFYLLKSLFTMFRLIPTTPGVGANTATRLLYSKHCAIAGTTLFLAFIKLQFCLALAEIKRGTYFRRTIRKLLGALNVPLGMILITALNQIFFLGFELPTINIPPSNAVNTSHWFNVPEFGRLFDFAGSAALVHGVGIAIGFALCIILFTEVALNGITAMKNKAVKANVFVMDLMLMLVIFPVASGLLGWPFVSGAPVRTMSNLVALVQLDPSPAPGMPHRVIGTVEQRVSGMFVGILVALSIFLGSILKFIPLAALYGMFLYMGVMGLRDLQFFQRCLAMMKRRKHWEDWEFVRGLPSAHILVFATIQILVIGILVALNIVSEFTAASYAGIAFPLVVILYAILRETALPRWRWLAIYLHQLDRKYKLDPQAVKRNMSLPRNLSLSTKDASVPALVIATHTSVNDVLTEAASAGAFETDSSIEYSDHEDGVIRRTWAT</sequence>
<dbReference type="Gene3D" id="3.40.930.10">
    <property type="entry name" value="Mannitol-specific EII, Chain A"/>
    <property type="match status" value="1"/>
</dbReference>
<organism evidence="12 13">
    <name type="scientific">Paragonimus westermani</name>
    <dbReference type="NCBI Taxonomy" id="34504"/>
    <lineage>
        <taxon>Eukaryota</taxon>
        <taxon>Metazoa</taxon>
        <taxon>Spiralia</taxon>
        <taxon>Lophotrochozoa</taxon>
        <taxon>Platyhelminthes</taxon>
        <taxon>Trematoda</taxon>
        <taxon>Digenea</taxon>
        <taxon>Plagiorchiida</taxon>
        <taxon>Troglotremata</taxon>
        <taxon>Troglotrematidae</taxon>
        <taxon>Paragonimus</taxon>
    </lineage>
</organism>
<keyword evidence="6 9" id="KW-1133">Transmembrane helix</keyword>
<dbReference type="OrthoDB" id="1735926at2759"/>
<dbReference type="Proteomes" id="UP000699462">
    <property type="component" value="Unassembled WGS sequence"/>
</dbReference>